<dbReference type="GO" id="GO:0004333">
    <property type="term" value="F:fumarate hydratase activity"/>
    <property type="evidence" value="ECO:0007669"/>
    <property type="project" value="UniProtKB-UniRule"/>
</dbReference>
<dbReference type="InterPro" id="IPR018951">
    <property type="entry name" value="Fumarase_C_C"/>
</dbReference>
<dbReference type="GO" id="GO:0005737">
    <property type="term" value="C:cytoplasm"/>
    <property type="evidence" value="ECO:0007669"/>
    <property type="project" value="UniProtKB-SubCell"/>
</dbReference>
<dbReference type="PANTHER" id="PTHR11444:SF22">
    <property type="entry name" value="FUMARATE HYDRATASE CLASS II"/>
    <property type="match status" value="1"/>
</dbReference>
<dbReference type="PANTHER" id="PTHR11444">
    <property type="entry name" value="ASPARTATEAMMONIA/ARGININOSUCCINATE/ADENYLOSUCCINATE LYASE"/>
    <property type="match status" value="1"/>
</dbReference>
<feature type="site" description="Important for catalytic activity" evidence="5">
    <location>
        <position position="331"/>
    </location>
</feature>
<protein>
    <recommendedName>
        <fullName evidence="5">Fumarate hydratase class II</fullName>
        <shortName evidence="5">Fumarase C</shortName>
        <ecNumber evidence="5">4.2.1.2</ecNumber>
    </recommendedName>
    <alternativeName>
        <fullName evidence="5">Aerobic fumarase</fullName>
    </alternativeName>
    <alternativeName>
        <fullName evidence="5">Iron-independent fumarase</fullName>
    </alternativeName>
</protein>
<comment type="catalytic activity">
    <reaction evidence="5">
        <text>(S)-malate = fumarate + H2O</text>
        <dbReference type="Rhea" id="RHEA:12460"/>
        <dbReference type="ChEBI" id="CHEBI:15377"/>
        <dbReference type="ChEBI" id="CHEBI:15589"/>
        <dbReference type="ChEBI" id="CHEBI:29806"/>
        <dbReference type="EC" id="4.2.1.2"/>
    </reaction>
</comment>
<keyword evidence="2 5" id="KW-0963">Cytoplasm</keyword>
<dbReference type="Gene3D" id="1.20.200.10">
    <property type="entry name" value="Fumarase/aspartase (Central domain)"/>
    <property type="match status" value="1"/>
</dbReference>
<dbReference type="Pfam" id="PF10415">
    <property type="entry name" value="FumaraseC_C"/>
    <property type="match status" value="1"/>
</dbReference>
<name>A0A518B6X8_9BACT</name>
<evidence type="ECO:0000259" key="8">
    <source>
        <dbReference type="Pfam" id="PF10415"/>
    </source>
</evidence>
<feature type="binding site" description="in site B" evidence="5">
    <location>
        <begin position="129"/>
        <end position="132"/>
    </location>
    <ligand>
        <name>substrate</name>
    </ligand>
</feature>
<dbReference type="KEGG" id="knv:Pan216_36080"/>
<dbReference type="PRINTS" id="PR00145">
    <property type="entry name" value="ARGSUCLYASE"/>
</dbReference>
<keyword evidence="10" id="KW-1185">Reference proteome</keyword>
<evidence type="ECO:0000256" key="3">
    <source>
        <dbReference type="ARBA" id="ARBA00022532"/>
    </source>
</evidence>
<evidence type="ECO:0000256" key="5">
    <source>
        <dbReference type="HAMAP-Rule" id="MF_00743"/>
    </source>
</evidence>
<proteinExistence type="inferred from homology"/>
<dbReference type="InterPro" id="IPR000362">
    <property type="entry name" value="Fumarate_lyase_fam"/>
</dbReference>
<evidence type="ECO:0000256" key="1">
    <source>
        <dbReference type="ARBA" id="ARBA00009084"/>
    </source>
</evidence>
<dbReference type="InterPro" id="IPR022761">
    <property type="entry name" value="Fumarate_lyase_N"/>
</dbReference>
<dbReference type="InterPro" id="IPR005677">
    <property type="entry name" value="Fum_hydII"/>
</dbReference>
<dbReference type="InterPro" id="IPR008948">
    <property type="entry name" value="L-Aspartase-like"/>
</dbReference>
<evidence type="ECO:0000256" key="2">
    <source>
        <dbReference type="ARBA" id="ARBA00022490"/>
    </source>
</evidence>
<feature type="binding site" evidence="5">
    <location>
        <position position="319"/>
    </location>
    <ligand>
        <name>substrate</name>
    </ligand>
</feature>
<feature type="binding site" evidence="5">
    <location>
        <begin position="98"/>
        <end position="100"/>
    </location>
    <ligand>
        <name>substrate</name>
    </ligand>
</feature>
<dbReference type="OrthoDB" id="9802809at2"/>
<dbReference type="EMBL" id="CP036279">
    <property type="protein sequence ID" value="QDU62738.1"/>
    <property type="molecule type" value="Genomic_DNA"/>
</dbReference>
<feature type="domain" description="Fumarate lyase N-terminal" evidence="7">
    <location>
        <begin position="12"/>
        <end position="342"/>
    </location>
</feature>
<sequence length="468" mass="50027">MNETRTERDSMGEMTIPADAYYGAQTGRAVENFPISGKTMPPRFIRGVALIKLCAARVNADLGYLEDMENQLIQKAAAEVIEGKLDDQFVVDVFQTGSGTSTNMNVNEVIASRANEMATGERGGRSPVHPNDHVNRGQSSNDVIPTALHLSTLEAIERTTVPGLEHLLEALEAKATELDDVIKIGRTHLQDAVPIRLGQEFSGYATQVRHGIERLKATLPRLSQLAIGGTAVGTGLNTHPEFPERMVSALSGETGLKFKVADNHFEALASRDAIVEASAALKTVAISLAKIANDVRWLASGPRCGIGEISIPATQPGSSIMPGKVNPVMSESVLQVAAKVIGNDATITTGGLIGGVFELNVMKPVLAYTVLESCEIIASVARAFADKCVAGIEANRERCQELIEYSLAMCTALAPKIGYDEAASIAKKAFAEGRTVREVALETTKLTKEELDHLLDPKSQTERGIPST</sequence>
<dbReference type="Pfam" id="PF00206">
    <property type="entry name" value="Lyase_1"/>
    <property type="match status" value="1"/>
</dbReference>
<dbReference type="FunFam" id="1.20.200.10:FF:000001">
    <property type="entry name" value="Fumarate hydratase, mitochondrial"/>
    <property type="match status" value="1"/>
</dbReference>
<comment type="similarity">
    <text evidence="1 5">Belongs to the class-II fumarase/aspartase family. Fumarase subfamily.</text>
</comment>
<dbReference type="PROSITE" id="PS00163">
    <property type="entry name" value="FUMARATE_LYASES"/>
    <property type="match status" value="1"/>
</dbReference>
<dbReference type="Proteomes" id="UP000317093">
    <property type="component" value="Chromosome"/>
</dbReference>
<comment type="miscellaneous">
    <text evidence="5">There are 2 substrate-binding sites: the catalytic A site, and the non-catalytic B site that may play a role in the transfer of substrate or product between the active site and the solvent. Alternatively, the B site may bind allosteric effectors.</text>
</comment>
<evidence type="ECO:0000313" key="10">
    <source>
        <dbReference type="Proteomes" id="UP000317093"/>
    </source>
</evidence>
<evidence type="ECO:0000259" key="7">
    <source>
        <dbReference type="Pfam" id="PF00206"/>
    </source>
</evidence>
<keyword evidence="3 5" id="KW-0816">Tricarboxylic acid cycle</keyword>
<evidence type="ECO:0000256" key="6">
    <source>
        <dbReference type="SAM" id="MobiDB-lite"/>
    </source>
</evidence>
<feature type="domain" description="Fumarase C C-terminal" evidence="8">
    <location>
        <begin position="410"/>
        <end position="459"/>
    </location>
</feature>
<comment type="subunit">
    <text evidence="5">Homotetramer.</text>
</comment>
<dbReference type="EC" id="4.2.1.2" evidence="5"/>
<feature type="binding site" evidence="5">
    <location>
        <position position="187"/>
    </location>
    <ligand>
        <name>substrate</name>
    </ligand>
</feature>
<organism evidence="9 10">
    <name type="scientific">Kolteria novifilia</name>
    <dbReference type="NCBI Taxonomy" id="2527975"/>
    <lineage>
        <taxon>Bacteria</taxon>
        <taxon>Pseudomonadati</taxon>
        <taxon>Planctomycetota</taxon>
        <taxon>Planctomycetia</taxon>
        <taxon>Kolteriales</taxon>
        <taxon>Kolteriaceae</taxon>
        <taxon>Kolteria</taxon>
    </lineage>
</organism>
<dbReference type="GO" id="GO:0006099">
    <property type="term" value="P:tricarboxylic acid cycle"/>
    <property type="evidence" value="ECO:0007669"/>
    <property type="project" value="UniProtKB-UniRule"/>
</dbReference>
<evidence type="ECO:0000256" key="4">
    <source>
        <dbReference type="ARBA" id="ARBA00023239"/>
    </source>
</evidence>
<dbReference type="AlphaFoldDB" id="A0A518B6X8"/>
<feature type="active site" description="Proton donor/acceptor" evidence="5">
    <location>
        <position position="188"/>
    </location>
</feature>
<comment type="subcellular location">
    <subcellularLocation>
        <location evidence="5">Cytoplasm</location>
    </subcellularLocation>
</comment>
<accession>A0A518B6X8</accession>
<dbReference type="Gene3D" id="1.10.40.30">
    <property type="entry name" value="Fumarase/aspartase (C-terminal domain)"/>
    <property type="match status" value="1"/>
</dbReference>
<dbReference type="NCBIfam" id="NF008909">
    <property type="entry name" value="PRK12273.1"/>
    <property type="match status" value="1"/>
</dbReference>
<evidence type="ECO:0000313" key="9">
    <source>
        <dbReference type="EMBL" id="QDU62738.1"/>
    </source>
</evidence>
<dbReference type="PRINTS" id="PR00149">
    <property type="entry name" value="FUMRATELYASE"/>
</dbReference>
<dbReference type="InterPro" id="IPR020557">
    <property type="entry name" value="Fumarate_lyase_CS"/>
</dbReference>
<dbReference type="Gene3D" id="1.10.275.10">
    <property type="entry name" value="Fumarase/aspartase (N-terminal domain)"/>
    <property type="match status" value="1"/>
</dbReference>
<reference evidence="9 10" key="1">
    <citation type="submission" date="2019-02" db="EMBL/GenBank/DDBJ databases">
        <title>Deep-cultivation of Planctomycetes and their phenomic and genomic characterization uncovers novel biology.</title>
        <authorList>
            <person name="Wiegand S."/>
            <person name="Jogler M."/>
            <person name="Boedeker C."/>
            <person name="Pinto D."/>
            <person name="Vollmers J."/>
            <person name="Rivas-Marin E."/>
            <person name="Kohn T."/>
            <person name="Peeters S.H."/>
            <person name="Heuer A."/>
            <person name="Rast P."/>
            <person name="Oberbeckmann S."/>
            <person name="Bunk B."/>
            <person name="Jeske O."/>
            <person name="Meyerdierks A."/>
            <person name="Storesund J.E."/>
            <person name="Kallscheuer N."/>
            <person name="Luecker S."/>
            <person name="Lage O.M."/>
            <person name="Pohl T."/>
            <person name="Merkel B.J."/>
            <person name="Hornburger P."/>
            <person name="Mueller R.-W."/>
            <person name="Bruemmer F."/>
            <person name="Labrenz M."/>
            <person name="Spormann A.M."/>
            <person name="Op den Camp H."/>
            <person name="Overmann J."/>
            <person name="Amann R."/>
            <person name="Jetten M.S.M."/>
            <person name="Mascher T."/>
            <person name="Medema M.H."/>
            <person name="Devos D.P."/>
            <person name="Kaster A.-K."/>
            <person name="Ovreas L."/>
            <person name="Rohde M."/>
            <person name="Galperin M.Y."/>
            <person name="Jogler C."/>
        </authorList>
    </citation>
    <scope>NUCLEOTIDE SEQUENCE [LARGE SCALE GENOMIC DNA]</scope>
    <source>
        <strain evidence="9 10">Pan216</strain>
    </source>
</reference>
<dbReference type="HAMAP" id="MF_00743">
    <property type="entry name" value="FumaraseC"/>
    <property type="match status" value="1"/>
</dbReference>
<feature type="active site" evidence="5">
    <location>
        <position position="318"/>
    </location>
</feature>
<dbReference type="SUPFAM" id="SSF48557">
    <property type="entry name" value="L-aspartase-like"/>
    <property type="match status" value="1"/>
</dbReference>
<dbReference type="RefSeq" id="WP_145259696.1">
    <property type="nucleotide sequence ID" value="NZ_CP036279.1"/>
</dbReference>
<dbReference type="UniPathway" id="UPA00223">
    <property type="reaction ID" value="UER01007"/>
</dbReference>
<feature type="binding site" evidence="5">
    <location>
        <begin position="139"/>
        <end position="141"/>
    </location>
    <ligand>
        <name>substrate</name>
    </ligand>
</feature>
<dbReference type="FunFam" id="1.10.40.30:FF:000002">
    <property type="entry name" value="Fumarate hydratase class II"/>
    <property type="match status" value="1"/>
</dbReference>
<keyword evidence="4 5" id="KW-0456">Lyase</keyword>
<comment type="function">
    <text evidence="5">Involved in the TCA cycle. Catalyzes the stereospecific interconversion of fumarate to L-malate.</text>
</comment>
<dbReference type="CDD" id="cd01362">
    <property type="entry name" value="Fumarase_classII"/>
    <property type="match status" value="1"/>
</dbReference>
<comment type="pathway">
    <text evidence="5">Carbohydrate metabolism; tricarboxylic acid cycle; (S)-malate from fumarate: step 1/1.</text>
</comment>
<gene>
    <name evidence="5 9" type="primary">fumC</name>
    <name evidence="9" type="ORF">Pan216_36080</name>
</gene>
<feature type="region of interest" description="Disordered" evidence="6">
    <location>
        <begin position="119"/>
        <end position="141"/>
    </location>
</feature>
<dbReference type="GO" id="GO:0006106">
    <property type="term" value="P:fumarate metabolic process"/>
    <property type="evidence" value="ECO:0007669"/>
    <property type="project" value="InterPro"/>
</dbReference>
<feature type="binding site" evidence="5">
    <location>
        <begin position="324"/>
        <end position="326"/>
    </location>
    <ligand>
        <name>substrate</name>
    </ligand>
</feature>
<dbReference type="InterPro" id="IPR024083">
    <property type="entry name" value="Fumarase/histidase_N"/>
</dbReference>
<dbReference type="FunFam" id="1.10.275.10:FF:000001">
    <property type="entry name" value="Fumarate hydratase, mitochondrial"/>
    <property type="match status" value="1"/>
</dbReference>